<proteinExistence type="predicted"/>
<organism evidence="1">
    <name type="scientific">uncultured Thermomicrobiales bacterium</name>
    <dbReference type="NCBI Taxonomy" id="1645740"/>
    <lineage>
        <taxon>Bacteria</taxon>
        <taxon>Pseudomonadati</taxon>
        <taxon>Thermomicrobiota</taxon>
        <taxon>Thermomicrobia</taxon>
        <taxon>Thermomicrobiales</taxon>
        <taxon>environmental samples</taxon>
    </lineage>
</organism>
<dbReference type="AlphaFoldDB" id="A0A6J4VR11"/>
<reference evidence="1" key="1">
    <citation type="submission" date="2020-02" db="EMBL/GenBank/DDBJ databases">
        <authorList>
            <person name="Meier V. D."/>
        </authorList>
    </citation>
    <scope>NUCLEOTIDE SEQUENCE</scope>
    <source>
        <strain evidence="1">AVDCRST_MAG88</strain>
    </source>
</reference>
<name>A0A6J4VR11_9BACT</name>
<dbReference type="EMBL" id="CADCWM010000981">
    <property type="protein sequence ID" value="CAA9586209.1"/>
    <property type="molecule type" value="Genomic_DNA"/>
</dbReference>
<evidence type="ECO:0000313" key="1">
    <source>
        <dbReference type="EMBL" id="CAA9586209.1"/>
    </source>
</evidence>
<sequence length="35" mass="3843">QEGEQATPLYAPRCREAGPIQERGHDIHGVGEVIE</sequence>
<feature type="non-terminal residue" evidence="1">
    <location>
        <position position="1"/>
    </location>
</feature>
<protein>
    <submittedName>
        <fullName evidence="1">Uncharacterized protein</fullName>
    </submittedName>
</protein>
<gene>
    <name evidence="1" type="ORF">AVDCRST_MAG88-3977</name>
</gene>
<accession>A0A6J4VR11</accession>